<accession>A0AA88MYW5</accession>
<evidence type="ECO:0000313" key="1">
    <source>
        <dbReference type="EMBL" id="KAK2847562.1"/>
    </source>
</evidence>
<name>A0AA88MYW5_CHASR</name>
<organism evidence="1 2">
    <name type="scientific">Channa striata</name>
    <name type="common">Snakehead murrel</name>
    <name type="synonym">Ophicephalus striatus</name>
    <dbReference type="NCBI Taxonomy" id="64152"/>
    <lineage>
        <taxon>Eukaryota</taxon>
        <taxon>Metazoa</taxon>
        <taxon>Chordata</taxon>
        <taxon>Craniata</taxon>
        <taxon>Vertebrata</taxon>
        <taxon>Euteleostomi</taxon>
        <taxon>Actinopterygii</taxon>
        <taxon>Neopterygii</taxon>
        <taxon>Teleostei</taxon>
        <taxon>Neoteleostei</taxon>
        <taxon>Acanthomorphata</taxon>
        <taxon>Anabantaria</taxon>
        <taxon>Anabantiformes</taxon>
        <taxon>Channoidei</taxon>
        <taxon>Channidae</taxon>
        <taxon>Channa</taxon>
    </lineage>
</organism>
<dbReference type="Proteomes" id="UP001187415">
    <property type="component" value="Unassembled WGS sequence"/>
</dbReference>
<protein>
    <submittedName>
        <fullName evidence="1">Uncharacterized protein</fullName>
    </submittedName>
</protein>
<evidence type="ECO:0000313" key="2">
    <source>
        <dbReference type="Proteomes" id="UP001187415"/>
    </source>
</evidence>
<sequence length="131" mass="14628">MEATSNALRHGMYQLRDGHLELRSVKPQVTVINNTAPVKAVLCFQNGIETLKLVLDSGGRFVPSVQATDRDIDHGVDIPFPWVSENTRIMEVPRNNNLLLQDSRPDEKGVDACSAVFPVDVCSPRLRLKYN</sequence>
<comment type="caution">
    <text evidence="1">The sequence shown here is derived from an EMBL/GenBank/DDBJ whole genome shotgun (WGS) entry which is preliminary data.</text>
</comment>
<proteinExistence type="predicted"/>
<dbReference type="EMBL" id="JAUPFM010000007">
    <property type="protein sequence ID" value="KAK2847562.1"/>
    <property type="molecule type" value="Genomic_DNA"/>
</dbReference>
<dbReference type="AlphaFoldDB" id="A0AA88MYW5"/>
<reference evidence="1" key="1">
    <citation type="submission" date="2023-07" db="EMBL/GenBank/DDBJ databases">
        <title>Chromosome-level Genome Assembly of Striped Snakehead (Channa striata).</title>
        <authorList>
            <person name="Liu H."/>
        </authorList>
    </citation>
    <scope>NUCLEOTIDE SEQUENCE</scope>
    <source>
        <strain evidence="1">Gz</strain>
        <tissue evidence="1">Muscle</tissue>
    </source>
</reference>
<gene>
    <name evidence="1" type="ORF">Q5P01_010561</name>
</gene>
<keyword evidence="2" id="KW-1185">Reference proteome</keyword>